<dbReference type="PROSITE" id="PS50217">
    <property type="entry name" value="BZIP"/>
    <property type="match status" value="1"/>
</dbReference>
<dbReference type="Proteomes" id="UP000800235">
    <property type="component" value="Unassembled WGS sequence"/>
</dbReference>
<dbReference type="SUPFAM" id="SSF57959">
    <property type="entry name" value="Leucine zipper domain"/>
    <property type="match status" value="1"/>
</dbReference>
<evidence type="ECO:0000256" key="5">
    <source>
        <dbReference type="SAM" id="MobiDB-lite"/>
    </source>
</evidence>
<evidence type="ECO:0000259" key="6">
    <source>
        <dbReference type="PROSITE" id="PS50217"/>
    </source>
</evidence>
<feature type="region of interest" description="Disordered" evidence="5">
    <location>
        <begin position="220"/>
        <end position="239"/>
    </location>
</feature>
<dbReference type="AlphaFoldDB" id="A0A9P4TV45"/>
<dbReference type="PANTHER" id="PTHR40621">
    <property type="entry name" value="TRANSCRIPTION FACTOR KAPC-RELATED"/>
    <property type="match status" value="1"/>
</dbReference>
<dbReference type="FunFam" id="1.20.5.170:FF:000067">
    <property type="entry name" value="BZIP transcription factor"/>
    <property type="match status" value="1"/>
</dbReference>
<reference evidence="7" key="1">
    <citation type="journal article" date="2020" name="Stud. Mycol.">
        <title>101 Dothideomycetes genomes: a test case for predicting lifestyles and emergence of pathogens.</title>
        <authorList>
            <person name="Haridas S."/>
            <person name="Albert R."/>
            <person name="Binder M."/>
            <person name="Bloem J."/>
            <person name="Labutti K."/>
            <person name="Salamov A."/>
            <person name="Andreopoulos B."/>
            <person name="Baker S."/>
            <person name="Barry K."/>
            <person name="Bills G."/>
            <person name="Bluhm B."/>
            <person name="Cannon C."/>
            <person name="Castanera R."/>
            <person name="Culley D."/>
            <person name="Daum C."/>
            <person name="Ezra D."/>
            <person name="Gonzalez J."/>
            <person name="Henrissat B."/>
            <person name="Kuo A."/>
            <person name="Liang C."/>
            <person name="Lipzen A."/>
            <person name="Lutzoni F."/>
            <person name="Magnuson J."/>
            <person name="Mondo S."/>
            <person name="Nolan M."/>
            <person name="Ohm R."/>
            <person name="Pangilinan J."/>
            <person name="Park H.-J."/>
            <person name="Ramirez L."/>
            <person name="Alfaro M."/>
            <person name="Sun H."/>
            <person name="Tritt A."/>
            <person name="Yoshinaga Y."/>
            <person name="Zwiers L.-H."/>
            <person name="Turgeon B."/>
            <person name="Goodwin S."/>
            <person name="Spatafora J."/>
            <person name="Crous P."/>
            <person name="Grigoriev I."/>
        </authorList>
    </citation>
    <scope>NUCLEOTIDE SEQUENCE</scope>
    <source>
        <strain evidence="7">CBS 130266</strain>
    </source>
</reference>
<dbReference type="InterPro" id="IPR004827">
    <property type="entry name" value="bZIP"/>
</dbReference>
<dbReference type="Gene3D" id="1.10.238.100">
    <property type="entry name" value="YAP1 redox domain. Chain B"/>
    <property type="match status" value="1"/>
</dbReference>
<comment type="caution">
    <text evidence="7">The sequence shown here is derived from an EMBL/GenBank/DDBJ whole genome shotgun (WGS) entry which is preliminary data.</text>
</comment>
<keyword evidence="3" id="KW-0539">Nucleus</keyword>
<dbReference type="PANTHER" id="PTHR40621:SF6">
    <property type="entry name" value="AP-1-LIKE TRANSCRIPTION FACTOR YAP1-RELATED"/>
    <property type="match status" value="1"/>
</dbReference>
<organism evidence="7 8">
    <name type="scientific">Tothia fuscella</name>
    <dbReference type="NCBI Taxonomy" id="1048955"/>
    <lineage>
        <taxon>Eukaryota</taxon>
        <taxon>Fungi</taxon>
        <taxon>Dikarya</taxon>
        <taxon>Ascomycota</taxon>
        <taxon>Pezizomycotina</taxon>
        <taxon>Dothideomycetes</taxon>
        <taxon>Pleosporomycetidae</taxon>
        <taxon>Venturiales</taxon>
        <taxon>Cylindrosympodiaceae</taxon>
        <taxon>Tothia</taxon>
    </lineage>
</organism>
<dbReference type="InterPro" id="IPR013910">
    <property type="entry name" value="TF_PAP1"/>
</dbReference>
<dbReference type="OrthoDB" id="5380163at2759"/>
<dbReference type="Pfam" id="PF00170">
    <property type="entry name" value="bZIP_1"/>
    <property type="match status" value="1"/>
</dbReference>
<feature type="domain" description="BZIP" evidence="6">
    <location>
        <begin position="149"/>
        <end position="212"/>
    </location>
</feature>
<comment type="similarity">
    <text evidence="4">Belongs to the bZIP family. YAP subfamily.</text>
</comment>
<dbReference type="Pfam" id="PF08601">
    <property type="entry name" value="PAP1"/>
    <property type="match status" value="1"/>
</dbReference>
<evidence type="ECO:0000313" key="8">
    <source>
        <dbReference type="Proteomes" id="UP000800235"/>
    </source>
</evidence>
<dbReference type="InterPro" id="IPR046347">
    <property type="entry name" value="bZIP_sf"/>
</dbReference>
<dbReference type="GO" id="GO:0090575">
    <property type="term" value="C:RNA polymerase II transcription regulator complex"/>
    <property type="evidence" value="ECO:0007669"/>
    <property type="project" value="TreeGrafter"/>
</dbReference>
<dbReference type="InterPro" id="IPR050936">
    <property type="entry name" value="AP-1-like"/>
</dbReference>
<name>A0A9P4TV45_9PEZI</name>
<feature type="compositionally biased region" description="Polar residues" evidence="5">
    <location>
        <begin position="298"/>
        <end position="351"/>
    </location>
</feature>
<accession>A0A9P4TV45</accession>
<dbReference type="InterPro" id="IPR023167">
    <property type="entry name" value="Yap1_redox_dom_sf"/>
</dbReference>
<feature type="region of interest" description="Disordered" evidence="5">
    <location>
        <begin position="268"/>
        <end position="409"/>
    </location>
</feature>
<dbReference type="GO" id="GO:0000976">
    <property type="term" value="F:transcription cis-regulatory region binding"/>
    <property type="evidence" value="ECO:0007669"/>
    <property type="project" value="InterPro"/>
</dbReference>
<evidence type="ECO:0000256" key="4">
    <source>
        <dbReference type="ARBA" id="ARBA00038132"/>
    </source>
</evidence>
<evidence type="ECO:0000256" key="2">
    <source>
        <dbReference type="ARBA" id="ARBA00004496"/>
    </source>
</evidence>
<feature type="compositionally biased region" description="Polar residues" evidence="5">
    <location>
        <begin position="268"/>
        <end position="290"/>
    </location>
</feature>
<dbReference type="GO" id="GO:0001228">
    <property type="term" value="F:DNA-binding transcription activator activity, RNA polymerase II-specific"/>
    <property type="evidence" value="ECO:0007669"/>
    <property type="project" value="TreeGrafter"/>
</dbReference>
<feature type="compositionally biased region" description="Basic and acidic residues" evidence="5">
    <location>
        <begin position="110"/>
        <end position="119"/>
    </location>
</feature>
<dbReference type="PROSITE" id="PS00036">
    <property type="entry name" value="BZIP_BASIC"/>
    <property type="match status" value="1"/>
</dbReference>
<feature type="compositionally biased region" description="Basic and acidic residues" evidence="5">
    <location>
        <begin position="127"/>
        <end position="139"/>
    </location>
</feature>
<dbReference type="Gene3D" id="1.20.5.170">
    <property type="match status" value="1"/>
</dbReference>
<feature type="compositionally biased region" description="Polar residues" evidence="5">
    <location>
        <begin position="386"/>
        <end position="403"/>
    </location>
</feature>
<proteinExistence type="inferred from homology"/>
<dbReference type="SMART" id="SM00338">
    <property type="entry name" value="BRLZ"/>
    <property type="match status" value="1"/>
</dbReference>
<keyword evidence="8" id="KW-1185">Reference proteome</keyword>
<evidence type="ECO:0000256" key="1">
    <source>
        <dbReference type="ARBA" id="ARBA00004123"/>
    </source>
</evidence>
<dbReference type="GO" id="GO:0034599">
    <property type="term" value="P:cellular response to oxidative stress"/>
    <property type="evidence" value="ECO:0007669"/>
    <property type="project" value="UniProtKB-ARBA"/>
</dbReference>
<protein>
    <submittedName>
        <fullName evidence="7">PAP1-domain-containing protein</fullName>
    </submittedName>
</protein>
<feature type="region of interest" description="Disordered" evidence="5">
    <location>
        <begin position="110"/>
        <end position="197"/>
    </location>
</feature>
<dbReference type="SUPFAM" id="SSF111430">
    <property type="entry name" value="YAP1 redox domain"/>
    <property type="match status" value="1"/>
</dbReference>
<sequence>MAKANNHFNDLSSLDPAQQGLLMAALSSNKPIQQQNTLASSNLIDPNFSLDGMDPQMFLNGGTNAPLGNFEALDESPYLDFLDPNDPNFEFDYNEEDGEMIGELPCADELHDKRKSPEDKSDEDNENGGKRREGEDKQAKKPGRKPLTAEPTNKRKAQNRAAQRAFRERKEKHLKDLETKVGELEKNSESANHENGLLRAQVERLQVELREYRKRLSLNSTSNLGRSPPTSSSALNFLSSQANGNSNNNFQFEFPKFGSLPTTSFIETSSKPISPPASNGFNSPSNSGLNNAPGVLARNSSSGTMSPTTQSRQNGSFSAFPPTTTGSPQNQSGSDTQSQRQGSSSRIFQFNSASVSSDSPGSSSSVSQYGGANSSCGTSPEPCHNSPGTVNKDSTLDTINEQPTEPGETSFCDKLNMACGNVKDAIPRANSQSNATNYTGAVSTSTSIPAMSATATSNFDANAVRNFDWFAAQNGGSFDPVLFGDYREPQNAIVGDGDFTGGFFNDAMPAPMDFGSPFNWADLTAPTGLPTGFTPVILKTNPLEQADALQAGFDDVEEEVVPGENSNELLTCNKIWDKLQSRDDFKDGSLDIDGLCSELRAKARCSETGVVIDQHDVDQALQLLPANRVTSGNNGMSM</sequence>
<gene>
    <name evidence="7" type="ORF">EJ08DRAFT_596124</name>
</gene>
<feature type="compositionally biased region" description="Low complexity" evidence="5">
    <location>
        <begin position="352"/>
        <end position="375"/>
    </location>
</feature>
<evidence type="ECO:0000313" key="7">
    <source>
        <dbReference type="EMBL" id="KAF2423404.1"/>
    </source>
</evidence>
<dbReference type="CDD" id="cd14688">
    <property type="entry name" value="bZIP_YAP"/>
    <property type="match status" value="1"/>
</dbReference>
<dbReference type="GO" id="GO:0005737">
    <property type="term" value="C:cytoplasm"/>
    <property type="evidence" value="ECO:0007669"/>
    <property type="project" value="UniProtKB-SubCell"/>
</dbReference>
<evidence type="ECO:0000256" key="3">
    <source>
        <dbReference type="ARBA" id="ARBA00023242"/>
    </source>
</evidence>
<feature type="compositionally biased region" description="Basic and acidic residues" evidence="5">
    <location>
        <begin position="165"/>
        <end position="192"/>
    </location>
</feature>
<dbReference type="EMBL" id="MU007082">
    <property type="protein sequence ID" value="KAF2423404.1"/>
    <property type="molecule type" value="Genomic_DNA"/>
</dbReference>
<comment type="subcellular location">
    <subcellularLocation>
        <location evidence="2">Cytoplasm</location>
    </subcellularLocation>
    <subcellularLocation>
        <location evidence="1">Nucleus</location>
    </subcellularLocation>
</comment>